<name>A0A069D4Z7_9BACE</name>
<dbReference type="PANTHER" id="PTHR11452:SF75">
    <property type="entry name" value="ALPHA-GALACTOSIDASE MEL1"/>
    <property type="match status" value="1"/>
</dbReference>
<keyword evidence="8" id="KW-1185">Reference proteome</keyword>
<comment type="caution">
    <text evidence="7">The sequence shown here is derived from an EMBL/GenBank/DDBJ whole genome shotgun (WGS) entry which is preliminary data.</text>
</comment>
<dbReference type="Proteomes" id="UP000027601">
    <property type="component" value="Unassembled WGS sequence"/>
</dbReference>
<feature type="signal peptide" evidence="5">
    <location>
        <begin position="1"/>
        <end position="21"/>
    </location>
</feature>
<dbReference type="InterPro" id="IPR002241">
    <property type="entry name" value="Glyco_hydro_27"/>
</dbReference>
<dbReference type="PANTHER" id="PTHR11452">
    <property type="entry name" value="ALPHA-GALACTOSIDASE/ALPHA-N-ACETYLGALACTOSAMINIDASE"/>
    <property type="match status" value="1"/>
</dbReference>
<organism evidence="7 8">
    <name type="scientific">Bacteroides graminisolvens DSM 19988 = JCM 15093</name>
    <dbReference type="NCBI Taxonomy" id="1121097"/>
    <lineage>
        <taxon>Bacteria</taxon>
        <taxon>Pseudomonadati</taxon>
        <taxon>Bacteroidota</taxon>
        <taxon>Bacteroidia</taxon>
        <taxon>Bacteroidales</taxon>
        <taxon>Bacteroidaceae</taxon>
        <taxon>Bacteroides</taxon>
    </lineage>
</organism>
<keyword evidence="2 5" id="KW-0732">Signal</keyword>
<keyword evidence="3" id="KW-0378">Hydrolase</keyword>
<dbReference type="SUPFAM" id="SSF51445">
    <property type="entry name" value="(Trans)glycosidases"/>
    <property type="match status" value="1"/>
</dbReference>
<feature type="domain" description="Alpha galactosidase C-terminal" evidence="6">
    <location>
        <begin position="365"/>
        <end position="437"/>
    </location>
</feature>
<feature type="chain" id="PRO_5001662822" description="Alpha galactosidase C-terminal domain-containing protein" evidence="5">
    <location>
        <begin position="22"/>
        <end position="439"/>
    </location>
</feature>
<evidence type="ECO:0000256" key="2">
    <source>
        <dbReference type="ARBA" id="ARBA00022729"/>
    </source>
</evidence>
<keyword evidence="4" id="KW-0326">Glycosidase</keyword>
<dbReference type="InterPro" id="IPR013785">
    <property type="entry name" value="Aldolase_TIM"/>
</dbReference>
<evidence type="ECO:0000256" key="4">
    <source>
        <dbReference type="ARBA" id="ARBA00023295"/>
    </source>
</evidence>
<dbReference type="OrthoDB" id="9807519at2"/>
<sequence length="439" mass="50981">MEFRKIAIWSLLLASFLPVTARDSQFTRKGTGPMYWMAYEYCYTHDKPLPEDRYKKNIDWINDNFKEYGYDMICTDGWIEQAQTVDPNGYITKYNNEWNHDFAYWSDYVRGKGMKFGVYYNPMWLTRTAWEKDCPVQGTSVTAKQIVGENSFNGDLYWVDTARQGAEQWIRGYVRHFINLGATYLRIDFLENYERNYGSDKYAEALKWIKEEAGDEIFISLVMPNCFSHGKNEIPYGDMIRVSNDCFGGGWDFVSARKRGKRQEHWPQYDNAFDGFIGFSDITSRGKLIMDGDFMRMNTMANAEEKKFLFSLMVITGSALAISDQYDTIGEDAWVYQNKELIELNHVGFYAKPLSGDVNSRNSSRWIGQLPNGSWVVGLFNREDVAIKYTVNFSKELGFNASHVANVRDLWEHKDLGGMDNEYSVLLSPHSCKIIRIEK</sequence>
<proteinExistence type="inferred from homology"/>
<dbReference type="Gene3D" id="3.20.20.70">
    <property type="entry name" value="Aldolase class I"/>
    <property type="match status" value="1"/>
</dbReference>
<dbReference type="InterPro" id="IPR017853">
    <property type="entry name" value="GH"/>
</dbReference>
<dbReference type="EMBL" id="BAJS01000019">
    <property type="protein sequence ID" value="GAK37376.1"/>
    <property type="molecule type" value="Genomic_DNA"/>
</dbReference>
<dbReference type="SUPFAM" id="SSF51011">
    <property type="entry name" value="Glycosyl hydrolase domain"/>
    <property type="match status" value="1"/>
</dbReference>
<dbReference type="GO" id="GO:0004553">
    <property type="term" value="F:hydrolase activity, hydrolyzing O-glycosyl compounds"/>
    <property type="evidence" value="ECO:0007669"/>
    <property type="project" value="InterPro"/>
</dbReference>
<evidence type="ECO:0000313" key="8">
    <source>
        <dbReference type="Proteomes" id="UP000027601"/>
    </source>
</evidence>
<evidence type="ECO:0000313" key="7">
    <source>
        <dbReference type="EMBL" id="GAK37376.1"/>
    </source>
</evidence>
<protein>
    <recommendedName>
        <fullName evidence="6">Alpha galactosidase C-terminal domain-containing protein</fullName>
    </recommendedName>
</protein>
<dbReference type="RefSeq" id="WP_024997064.1">
    <property type="nucleotide sequence ID" value="NZ_BAJS01000019.1"/>
</dbReference>
<evidence type="ECO:0000256" key="5">
    <source>
        <dbReference type="SAM" id="SignalP"/>
    </source>
</evidence>
<dbReference type="InterPro" id="IPR041233">
    <property type="entry name" value="Melibiase_C"/>
</dbReference>
<reference evidence="7 8" key="1">
    <citation type="journal article" date="2015" name="Microbes Environ.">
        <title>Distribution and evolution of nitrogen fixation genes in the phylum bacteroidetes.</title>
        <authorList>
            <person name="Inoue J."/>
            <person name="Oshima K."/>
            <person name="Suda W."/>
            <person name="Sakamoto M."/>
            <person name="Iino T."/>
            <person name="Noda S."/>
            <person name="Hongoh Y."/>
            <person name="Hattori M."/>
            <person name="Ohkuma M."/>
        </authorList>
    </citation>
    <scope>NUCLEOTIDE SEQUENCE [LARGE SCALE GENOMIC DNA]</scope>
    <source>
        <strain evidence="7 8">JCM 15093</strain>
    </source>
</reference>
<dbReference type="AlphaFoldDB" id="A0A069D4Z7"/>
<dbReference type="eggNOG" id="COG4733">
    <property type="taxonomic scope" value="Bacteria"/>
</dbReference>
<gene>
    <name evidence="7" type="ORF">JCM15093_2624</name>
</gene>
<dbReference type="Gene3D" id="2.60.40.1180">
    <property type="entry name" value="Golgi alpha-mannosidase II"/>
    <property type="match status" value="1"/>
</dbReference>
<dbReference type="Pfam" id="PF17801">
    <property type="entry name" value="Melibiase_C"/>
    <property type="match status" value="1"/>
</dbReference>
<evidence type="ECO:0000259" key="6">
    <source>
        <dbReference type="Pfam" id="PF17801"/>
    </source>
</evidence>
<comment type="similarity">
    <text evidence="1">Belongs to the glycosyl hydrolase 27 family.</text>
</comment>
<evidence type="ECO:0000256" key="3">
    <source>
        <dbReference type="ARBA" id="ARBA00022801"/>
    </source>
</evidence>
<dbReference type="GO" id="GO:0005975">
    <property type="term" value="P:carbohydrate metabolic process"/>
    <property type="evidence" value="ECO:0007669"/>
    <property type="project" value="InterPro"/>
</dbReference>
<evidence type="ECO:0000256" key="1">
    <source>
        <dbReference type="ARBA" id="ARBA00009743"/>
    </source>
</evidence>
<accession>A0A069D4Z7</accession>
<dbReference type="InterPro" id="IPR013780">
    <property type="entry name" value="Glyco_hydro_b"/>
</dbReference>